<dbReference type="Pfam" id="PF01297">
    <property type="entry name" value="ZnuA"/>
    <property type="match status" value="1"/>
</dbReference>
<keyword evidence="5" id="KW-0862">Zinc</keyword>
<evidence type="ECO:0000313" key="8">
    <source>
        <dbReference type="EMBL" id="QAB14807.1"/>
    </source>
</evidence>
<dbReference type="Proteomes" id="UP000285478">
    <property type="component" value="Chromosome"/>
</dbReference>
<dbReference type="SUPFAM" id="SSF53807">
    <property type="entry name" value="Helical backbone' metal receptor"/>
    <property type="match status" value="1"/>
</dbReference>
<dbReference type="InterPro" id="IPR006127">
    <property type="entry name" value="ZnuA-like"/>
</dbReference>
<accession>A0A410H1M1</accession>
<gene>
    <name evidence="8" type="ORF">EPV75_03535</name>
</gene>
<evidence type="ECO:0000256" key="2">
    <source>
        <dbReference type="ARBA" id="ARBA00015915"/>
    </source>
</evidence>
<protein>
    <recommendedName>
        <fullName evidence="2">High-affinity zinc uptake system protein ZnuA</fullName>
    </recommendedName>
</protein>
<name>A0A410H1M1_9GAMM</name>
<comment type="similarity">
    <text evidence="1">Belongs to the bacterial solute-binding protein 9 family.</text>
</comment>
<proteinExistence type="inferred from homology"/>
<organism evidence="8 9">
    <name type="scientific">Hydrogenovibrio thermophilus</name>
    <dbReference type="NCBI Taxonomy" id="265883"/>
    <lineage>
        <taxon>Bacteria</taxon>
        <taxon>Pseudomonadati</taxon>
        <taxon>Pseudomonadota</taxon>
        <taxon>Gammaproteobacteria</taxon>
        <taxon>Thiotrichales</taxon>
        <taxon>Piscirickettsiaceae</taxon>
        <taxon>Hydrogenovibrio</taxon>
    </lineage>
</organism>
<dbReference type="EMBL" id="CP035033">
    <property type="protein sequence ID" value="QAB14807.1"/>
    <property type="molecule type" value="Genomic_DNA"/>
</dbReference>
<evidence type="ECO:0000313" key="9">
    <source>
        <dbReference type="Proteomes" id="UP000285478"/>
    </source>
</evidence>
<dbReference type="InterPro" id="IPR050492">
    <property type="entry name" value="Bact_metal-bind_prot9"/>
</dbReference>
<evidence type="ECO:0000256" key="4">
    <source>
        <dbReference type="ARBA" id="ARBA00022729"/>
    </source>
</evidence>
<keyword evidence="4 7" id="KW-0732">Signal</keyword>
<feature type="compositionally biased region" description="Basic and acidic residues" evidence="6">
    <location>
        <begin position="127"/>
        <end position="148"/>
    </location>
</feature>
<dbReference type="PANTHER" id="PTHR42953:SF3">
    <property type="entry name" value="HIGH-AFFINITY ZINC UPTAKE SYSTEM PROTEIN ZNUA"/>
    <property type="match status" value="1"/>
</dbReference>
<feature type="chain" id="PRO_5019248281" description="High-affinity zinc uptake system protein ZnuA" evidence="7">
    <location>
        <begin position="19"/>
        <end position="333"/>
    </location>
</feature>
<keyword evidence="9" id="KW-1185">Reference proteome</keyword>
<dbReference type="AlphaFoldDB" id="A0A410H1M1"/>
<keyword evidence="3" id="KW-0813">Transport</keyword>
<evidence type="ECO:0000256" key="5">
    <source>
        <dbReference type="ARBA" id="ARBA00022906"/>
    </source>
</evidence>
<evidence type="ECO:0000256" key="1">
    <source>
        <dbReference type="ARBA" id="ARBA00011028"/>
    </source>
</evidence>
<dbReference type="Gene3D" id="3.40.50.1980">
    <property type="entry name" value="Nitrogenase molybdenum iron protein domain"/>
    <property type="match status" value="2"/>
</dbReference>
<dbReference type="GO" id="GO:0046872">
    <property type="term" value="F:metal ion binding"/>
    <property type="evidence" value="ECO:0007669"/>
    <property type="project" value="InterPro"/>
</dbReference>
<dbReference type="RefSeq" id="WP_128384486.1">
    <property type="nucleotide sequence ID" value="NZ_CP035033.1"/>
</dbReference>
<evidence type="ECO:0000256" key="3">
    <source>
        <dbReference type="ARBA" id="ARBA00022448"/>
    </source>
</evidence>
<keyword evidence="5" id="KW-0406">Ion transport</keyword>
<dbReference type="GO" id="GO:0006829">
    <property type="term" value="P:zinc ion transport"/>
    <property type="evidence" value="ECO:0007669"/>
    <property type="project" value="UniProtKB-KW"/>
</dbReference>
<feature type="region of interest" description="Disordered" evidence="6">
    <location>
        <begin position="121"/>
        <end position="154"/>
    </location>
</feature>
<evidence type="ECO:0000256" key="7">
    <source>
        <dbReference type="SAM" id="SignalP"/>
    </source>
</evidence>
<keyword evidence="5" id="KW-0864">Zinc transport</keyword>
<dbReference type="PANTHER" id="PTHR42953">
    <property type="entry name" value="HIGH-AFFINITY ZINC UPTAKE SYSTEM PROTEIN ZNUA-RELATED"/>
    <property type="match status" value="1"/>
</dbReference>
<reference evidence="8 9" key="1">
    <citation type="journal article" date="2018" name="Environ. Microbiol.">
        <title>Genomes of ubiquitous marine and hypersaline Hydrogenovibrio, Thiomicrorhabdus and Thiomicrospira spp. encode a diversity of mechanisms to sustain chemolithoautotrophy in heterogeneous environments.</title>
        <authorList>
            <person name="Scott K.M."/>
            <person name="Williams J."/>
            <person name="Porter C.M.B."/>
            <person name="Russel S."/>
            <person name="Harmer T.L."/>
            <person name="Paul J.H."/>
            <person name="Antonen K.M."/>
            <person name="Bridges M.K."/>
            <person name="Camper G.J."/>
            <person name="Campla C.K."/>
            <person name="Casella L.G."/>
            <person name="Chase E."/>
            <person name="Conrad J.W."/>
            <person name="Cruz M.C."/>
            <person name="Dunlap D.S."/>
            <person name="Duran L."/>
            <person name="Fahsbender E.M."/>
            <person name="Goldsmith D.B."/>
            <person name="Keeley R.F."/>
            <person name="Kondoff M.R."/>
            <person name="Kussy B.I."/>
            <person name="Lane M.K."/>
            <person name="Lawler S."/>
            <person name="Leigh B.A."/>
            <person name="Lewis C."/>
            <person name="Lostal L.M."/>
            <person name="Marking D."/>
            <person name="Mancera P.A."/>
            <person name="McClenthan E.C."/>
            <person name="McIntyre E.A."/>
            <person name="Mine J.A."/>
            <person name="Modi S."/>
            <person name="Moore B.D."/>
            <person name="Morgan W.A."/>
            <person name="Nelson K.M."/>
            <person name="Nguyen K.N."/>
            <person name="Ogburn N."/>
            <person name="Parrino D.G."/>
            <person name="Pedapudi A.D."/>
            <person name="Pelham R.P."/>
            <person name="Preece A.M."/>
            <person name="Rampersad E.A."/>
            <person name="Richardson J.C."/>
            <person name="Rodgers C.M."/>
            <person name="Schaffer B.L."/>
            <person name="Sheridan N.E."/>
            <person name="Solone M.R."/>
            <person name="Staley Z.R."/>
            <person name="Tabuchi M."/>
            <person name="Waide R.J."/>
            <person name="Wanjugi P.W."/>
            <person name="Young S."/>
            <person name="Clum A."/>
            <person name="Daum C."/>
            <person name="Huntemann M."/>
            <person name="Ivanova N."/>
            <person name="Kyrpides N."/>
            <person name="Mikhailova N."/>
            <person name="Palaniappan K."/>
            <person name="Pillay M."/>
            <person name="Reddy T.B.K."/>
            <person name="Shapiro N."/>
            <person name="Stamatis D."/>
            <person name="Varghese N."/>
            <person name="Woyke T."/>
            <person name="Boden R."/>
            <person name="Freyermuth S.K."/>
            <person name="Kerfeld C.A."/>
        </authorList>
    </citation>
    <scope>NUCLEOTIDE SEQUENCE [LARGE SCALE GENOMIC DNA]</scope>
    <source>
        <strain evidence="8 9">JR-2</strain>
    </source>
</reference>
<sequence>MKTLMFILTGLVSWQAHALQVTVTIPPLAAMVKPYLTPDDTLTVLLSPGASPHGFQFRPSHLTALNEADLILTVGSGVDRWADKAIRQMMAERAASADDKTPTPVWVVMQKQPGLAVLPKRATADGGDAHQHGHEAHDAHDSHGHEETETQENQIHGDAQTVAPLKMDGHTWLSVHNAGLMIEAIGEAIATLKPQEAERIRAQQETNLVALAEADQAIQTQLASVEKVPYLVLHDAFQYFEKRYHLNNQGAIQVSAEVKPSVKRVLALRQRIQSNGIQCVFKEPQFSDKQLRYITRGLDVKIGELDPLGRNQSHQSYPEFIQGLAMQYRACLE</sequence>
<evidence type="ECO:0000256" key="6">
    <source>
        <dbReference type="SAM" id="MobiDB-lite"/>
    </source>
</evidence>
<dbReference type="KEGG" id="htr:EPV75_03535"/>
<feature type="signal peptide" evidence="7">
    <location>
        <begin position="1"/>
        <end position="18"/>
    </location>
</feature>